<dbReference type="PROSITE" id="PS00250">
    <property type="entry name" value="TGF_BETA_1"/>
    <property type="match status" value="1"/>
</dbReference>
<dbReference type="InterPro" id="IPR001111">
    <property type="entry name" value="TGF-b_propeptide"/>
</dbReference>
<protein>
    <recommendedName>
        <fullName evidence="9">TGF-beta family profile domain-containing protein</fullName>
    </recommendedName>
</protein>
<organism evidence="10 11">
    <name type="scientific">Patiria miniata</name>
    <name type="common">Bat star</name>
    <name type="synonym">Asterina miniata</name>
    <dbReference type="NCBI Taxonomy" id="46514"/>
    <lineage>
        <taxon>Eukaryota</taxon>
        <taxon>Metazoa</taxon>
        <taxon>Echinodermata</taxon>
        <taxon>Eleutherozoa</taxon>
        <taxon>Asterozoa</taxon>
        <taxon>Asteroidea</taxon>
        <taxon>Valvatacea</taxon>
        <taxon>Valvatida</taxon>
        <taxon>Asterinidae</taxon>
        <taxon>Patiria</taxon>
    </lineage>
</organism>
<feature type="region of interest" description="Disordered" evidence="7">
    <location>
        <begin position="39"/>
        <end position="74"/>
    </location>
</feature>
<evidence type="ECO:0000256" key="4">
    <source>
        <dbReference type="ARBA" id="ARBA00023030"/>
    </source>
</evidence>
<dbReference type="AlphaFoldDB" id="A0A914A116"/>
<evidence type="ECO:0000256" key="1">
    <source>
        <dbReference type="ARBA" id="ARBA00004613"/>
    </source>
</evidence>
<evidence type="ECO:0000256" key="2">
    <source>
        <dbReference type="ARBA" id="ARBA00006656"/>
    </source>
</evidence>
<comment type="similarity">
    <text evidence="2 6">Belongs to the TGF-beta family.</text>
</comment>
<evidence type="ECO:0000256" key="7">
    <source>
        <dbReference type="SAM" id="MobiDB-lite"/>
    </source>
</evidence>
<dbReference type="GO" id="GO:0005125">
    <property type="term" value="F:cytokine activity"/>
    <property type="evidence" value="ECO:0007669"/>
    <property type="project" value="TreeGrafter"/>
</dbReference>
<dbReference type="GO" id="GO:0005615">
    <property type="term" value="C:extracellular space"/>
    <property type="evidence" value="ECO:0007669"/>
    <property type="project" value="TreeGrafter"/>
</dbReference>
<sequence>MAGSLTTSLYSRLLVAASVACLACCYNSLVSGATVPSNAATSVGQQGRAGDPSPHTSADSHRSHREVFHHTKGSSLSQMAIENNFHRTQHFTKTKDEEMSDNYQRIHMDGPSPREHHVLLDDSLMIPGEEEQQSRSRVERAADAGLPIAGSKFLEKTVASFNNVEGSGSDLPAQDMNVQKGFMDETLSETRPGVDSGDCPECLRRKQEMENLPPEKLRQMRLEQIKMRILSKLKMEQAPNVSASSVDIPEPLARGRMVGNQNDVSWTTDQHDQEESYLEDDRWEEEELNDIEENYQDTSQVIVTAHEGLNGCFTFEITASVEENIMSAKMWFLLKDSAEEVDQNRTLVVSHIGTGRHARRSVLHTTTVVYRADWVTIDVTRAIRHMVVHAKRTYMFEVRCITCRNPGNPTNMKPGRRPFLVLGKGEQRPRMPRSIICPPNHTTCCKEIFYVSFAELKWDWIIEPKGYSANYCRGSCEDNVAQGYGHTYIMTTVKNMNVDRGLSIIPCCAPLKTKPLVLLYYDNEGFIYKKQLQNMITDSCACM</sequence>
<feature type="region of interest" description="Disordered" evidence="7">
    <location>
        <begin position="262"/>
        <end position="281"/>
    </location>
</feature>
<dbReference type="CDD" id="cd13752">
    <property type="entry name" value="TGF_beta_INHB"/>
    <property type="match status" value="1"/>
</dbReference>
<evidence type="ECO:0000313" key="11">
    <source>
        <dbReference type="Proteomes" id="UP000887568"/>
    </source>
</evidence>
<dbReference type="Pfam" id="PF00688">
    <property type="entry name" value="TGFb_propeptide"/>
    <property type="match status" value="1"/>
</dbReference>
<evidence type="ECO:0000313" key="10">
    <source>
        <dbReference type="EnsemblMetazoa" id="XP_038057295.1"/>
    </source>
</evidence>
<evidence type="ECO:0000259" key="9">
    <source>
        <dbReference type="PROSITE" id="PS51362"/>
    </source>
</evidence>
<keyword evidence="4 6" id="KW-0339">Growth factor</keyword>
<dbReference type="SUPFAM" id="SSF57501">
    <property type="entry name" value="Cystine-knot cytokines"/>
    <property type="match status" value="1"/>
</dbReference>
<keyword evidence="3" id="KW-0964">Secreted</keyword>
<dbReference type="RefSeq" id="XP_038057295.1">
    <property type="nucleotide sequence ID" value="XM_038201367.1"/>
</dbReference>
<dbReference type="GO" id="GO:0008083">
    <property type="term" value="F:growth factor activity"/>
    <property type="evidence" value="ECO:0007669"/>
    <property type="project" value="UniProtKB-KW"/>
</dbReference>
<dbReference type="EnsemblMetazoa" id="XM_038201367.1">
    <property type="protein sequence ID" value="XP_038057295.1"/>
    <property type="gene ID" value="LOC119728923"/>
</dbReference>
<name>A0A914A116_PATMI</name>
<dbReference type="PROSITE" id="PS51362">
    <property type="entry name" value="TGF_BETA_2"/>
    <property type="match status" value="1"/>
</dbReference>
<dbReference type="Proteomes" id="UP000887568">
    <property type="component" value="Unplaced"/>
</dbReference>
<evidence type="ECO:0000256" key="5">
    <source>
        <dbReference type="ARBA" id="ARBA00023157"/>
    </source>
</evidence>
<keyword evidence="11" id="KW-1185">Reference proteome</keyword>
<dbReference type="Pfam" id="PF00019">
    <property type="entry name" value="TGF_beta"/>
    <property type="match status" value="1"/>
</dbReference>
<dbReference type="PANTHER" id="PTHR11848">
    <property type="entry name" value="TGF-BETA FAMILY"/>
    <property type="match status" value="1"/>
</dbReference>
<accession>A0A914A116</accession>
<dbReference type="InterPro" id="IPR017948">
    <property type="entry name" value="TGFb_CS"/>
</dbReference>
<evidence type="ECO:0000256" key="8">
    <source>
        <dbReference type="SAM" id="SignalP"/>
    </source>
</evidence>
<dbReference type="Gene3D" id="2.10.90.10">
    <property type="entry name" value="Cystine-knot cytokines"/>
    <property type="match status" value="1"/>
</dbReference>
<feature type="signal peptide" evidence="8">
    <location>
        <begin position="1"/>
        <end position="32"/>
    </location>
</feature>
<feature type="chain" id="PRO_5036825054" description="TGF-beta family profile domain-containing protein" evidence="8">
    <location>
        <begin position="33"/>
        <end position="543"/>
    </location>
</feature>
<dbReference type="InterPro" id="IPR001839">
    <property type="entry name" value="TGF-b_C"/>
</dbReference>
<dbReference type="InterPro" id="IPR015615">
    <property type="entry name" value="TGF-beta-rel"/>
</dbReference>
<proteinExistence type="inferred from homology"/>
<dbReference type="InterPro" id="IPR029034">
    <property type="entry name" value="Cystine-knot_cytokine"/>
</dbReference>
<dbReference type="OrthoDB" id="6516235at2759"/>
<dbReference type="Gene3D" id="2.60.120.970">
    <property type="match status" value="1"/>
</dbReference>
<dbReference type="PANTHER" id="PTHR11848:SF262">
    <property type="entry name" value="LD29161P"/>
    <property type="match status" value="1"/>
</dbReference>
<dbReference type="GeneID" id="119728923"/>
<evidence type="ECO:0000256" key="3">
    <source>
        <dbReference type="ARBA" id="ARBA00022525"/>
    </source>
</evidence>
<dbReference type="SMART" id="SM00204">
    <property type="entry name" value="TGFB"/>
    <property type="match status" value="1"/>
</dbReference>
<dbReference type="OMA" id="RMDGDFL"/>
<keyword evidence="5" id="KW-1015">Disulfide bond</keyword>
<feature type="domain" description="TGF-beta family profile" evidence="9">
    <location>
        <begin position="427"/>
        <end position="543"/>
    </location>
</feature>
<keyword evidence="8" id="KW-0732">Signal</keyword>
<feature type="compositionally biased region" description="Basic and acidic residues" evidence="7">
    <location>
        <begin position="58"/>
        <end position="69"/>
    </location>
</feature>
<evidence type="ECO:0000256" key="6">
    <source>
        <dbReference type="RuleBase" id="RU000354"/>
    </source>
</evidence>
<reference evidence="10" key="1">
    <citation type="submission" date="2022-11" db="UniProtKB">
        <authorList>
            <consortium name="EnsemblMetazoa"/>
        </authorList>
    </citation>
    <scope>IDENTIFICATION</scope>
</reference>
<comment type="subcellular location">
    <subcellularLocation>
        <location evidence="1">Secreted</location>
    </subcellularLocation>
</comment>